<evidence type="ECO:0000256" key="1">
    <source>
        <dbReference type="ARBA" id="ARBA00004162"/>
    </source>
</evidence>
<dbReference type="Gene3D" id="3.80.10.10">
    <property type="entry name" value="Ribonuclease Inhibitor"/>
    <property type="match status" value="4"/>
</dbReference>
<dbReference type="EMBL" id="SDRB02012072">
    <property type="protein sequence ID" value="THF99034.1"/>
    <property type="molecule type" value="Genomic_DNA"/>
</dbReference>
<evidence type="ECO:0000313" key="21">
    <source>
        <dbReference type="EMBL" id="THF99034.1"/>
    </source>
</evidence>
<keyword evidence="15 19" id="KW-0472">Membrane</keyword>
<keyword evidence="5" id="KW-0723">Serine/threonine-protein kinase</keyword>
<dbReference type="PANTHER" id="PTHR48053:SF37">
    <property type="entry name" value="LEUCINE-RICH REPEAT PROTEIN KINASE FAMILY PROTEIN"/>
    <property type="match status" value="1"/>
</dbReference>
<dbReference type="InterPro" id="IPR013210">
    <property type="entry name" value="LRR_N_plant-typ"/>
</dbReference>
<keyword evidence="4" id="KW-1003">Cell membrane</keyword>
<evidence type="ECO:0000256" key="18">
    <source>
        <dbReference type="PROSITE-ProRule" id="PRU10141"/>
    </source>
</evidence>
<keyword evidence="6" id="KW-0433">Leucine-rich repeat</keyword>
<keyword evidence="22" id="KW-1185">Reference proteome</keyword>
<proteinExistence type="predicted"/>
<dbReference type="Pfam" id="PF00560">
    <property type="entry name" value="LRR_1"/>
    <property type="match status" value="3"/>
</dbReference>
<dbReference type="GO" id="GO:0004674">
    <property type="term" value="F:protein serine/threonine kinase activity"/>
    <property type="evidence" value="ECO:0007669"/>
    <property type="project" value="UniProtKB-KW"/>
</dbReference>
<dbReference type="GO" id="GO:0005886">
    <property type="term" value="C:plasma membrane"/>
    <property type="evidence" value="ECO:0007669"/>
    <property type="project" value="UniProtKB-SubCell"/>
</dbReference>
<dbReference type="GO" id="GO:0005524">
    <property type="term" value="F:ATP binding"/>
    <property type="evidence" value="ECO:0007669"/>
    <property type="project" value="UniProtKB-UniRule"/>
</dbReference>
<dbReference type="SUPFAM" id="SSF56112">
    <property type="entry name" value="Protein kinase-like (PK-like)"/>
    <property type="match status" value="1"/>
</dbReference>
<dbReference type="InterPro" id="IPR017441">
    <property type="entry name" value="Protein_kinase_ATP_BS"/>
</dbReference>
<evidence type="ECO:0000256" key="13">
    <source>
        <dbReference type="ARBA" id="ARBA00022840"/>
    </source>
</evidence>
<dbReference type="PANTHER" id="PTHR48053">
    <property type="entry name" value="LEUCINE RICH REPEAT FAMILY PROTEIN, EXPRESSED"/>
    <property type="match status" value="1"/>
</dbReference>
<sequence length="729" mass="79733">MNSLGLIATPLGTPSFIPTNETDHQALLAIKDLIPLDPLGALSSRNHSINFCNWQGVTCSRQHQRVTVLNLSSLGLAGFVSSHIGNLTFLRSIDLHNNFHGNVSPEIGKLFRFVCNIFGFLITLSKLGSLPNLLKLNLAKNYLTGTILLSLGNLSTLHKPSLSHNNLLGNIPSQLAQLSNLEHLSLSFNNLPSMVPTFLYNISSITFITVSRNLLQGSLPPYLGLTLPKLHGFYVASNQFYGPIPSSLTNASGLFQIDTSTNSFTWPLPMNLGNLHELQRLICFSNDLGEGDSKGDELTTFITSLSNCSNLEVLDLASNSFKGFLPHSISDLSANITWFTIDDNYLTGSIPLGIGNLVNLLMFVLQNNMLIGSIPDSIGKLSNLGKLLLDMNNISGENLSSIGNLTQLSILSSQDNMIGESIPISLGNCSNLLGINLGYNHLTGTIPQQIFGISSLIIIFLNQNYLIGLLPLEVGNLRNLGKLNVSENKLSEEILVTLGSCQVLEFLYMKGNHFEGTIPTSFKQLKGLQILDVSHSNLSGQIPRFLAEFLFLQNLNLSFNMFDSEVPNGGVFKNISAFSIAGNNKLCRGIKALQLPACPTKVLKERKRTFTPRVIALVATPSVVLLLVCFLAILYRTRRSRQQASSTLAFQNQFLQLFYRELFQATNGFSAANLIGKGGYGSVYKGFLNSGEQIFAVKRQCFQGIGLRVHGKLEFRELVTLKSFRIAGT</sequence>
<comment type="caution">
    <text evidence="21">The sequence shown here is derived from an EMBL/GenBank/DDBJ whole genome shotgun (WGS) entry which is preliminary data.</text>
</comment>
<evidence type="ECO:0000256" key="4">
    <source>
        <dbReference type="ARBA" id="ARBA00022475"/>
    </source>
</evidence>
<evidence type="ECO:0000256" key="9">
    <source>
        <dbReference type="ARBA" id="ARBA00022729"/>
    </source>
</evidence>
<evidence type="ECO:0000256" key="2">
    <source>
        <dbReference type="ARBA" id="ARBA00004479"/>
    </source>
</evidence>
<evidence type="ECO:0000313" key="22">
    <source>
        <dbReference type="Proteomes" id="UP000306102"/>
    </source>
</evidence>
<keyword evidence="14 19" id="KW-1133">Transmembrane helix</keyword>
<dbReference type="Proteomes" id="UP000306102">
    <property type="component" value="Unassembled WGS sequence"/>
</dbReference>
<keyword evidence="13 18" id="KW-0067">ATP-binding</keyword>
<evidence type="ECO:0000259" key="20">
    <source>
        <dbReference type="Pfam" id="PF08263"/>
    </source>
</evidence>
<evidence type="ECO:0000256" key="11">
    <source>
        <dbReference type="ARBA" id="ARBA00022741"/>
    </source>
</evidence>
<dbReference type="FunFam" id="3.80.10.10:FF:000288">
    <property type="entry name" value="LRR receptor-like serine/threonine-protein kinase EFR"/>
    <property type="match status" value="1"/>
</dbReference>
<evidence type="ECO:0000256" key="10">
    <source>
        <dbReference type="ARBA" id="ARBA00022737"/>
    </source>
</evidence>
<keyword evidence="10" id="KW-0677">Repeat</keyword>
<feature type="binding site" evidence="18">
    <location>
        <position position="698"/>
    </location>
    <ligand>
        <name>ATP</name>
        <dbReference type="ChEBI" id="CHEBI:30616"/>
    </ligand>
</feature>
<evidence type="ECO:0000256" key="5">
    <source>
        <dbReference type="ARBA" id="ARBA00022527"/>
    </source>
</evidence>
<evidence type="ECO:0000256" key="19">
    <source>
        <dbReference type="SAM" id="Phobius"/>
    </source>
</evidence>
<comment type="subcellular location">
    <subcellularLocation>
        <location evidence="1">Cell membrane</location>
        <topology evidence="1">Single-pass membrane protein</topology>
    </subcellularLocation>
    <subcellularLocation>
        <location evidence="2">Membrane</location>
        <topology evidence="2">Single-pass type I membrane protein</topology>
    </subcellularLocation>
</comment>
<dbReference type="STRING" id="542762.A0A4S4D980"/>
<evidence type="ECO:0000256" key="7">
    <source>
        <dbReference type="ARBA" id="ARBA00022679"/>
    </source>
</evidence>
<keyword evidence="17" id="KW-0325">Glycoprotein</keyword>
<evidence type="ECO:0000256" key="14">
    <source>
        <dbReference type="ARBA" id="ARBA00022989"/>
    </source>
</evidence>
<evidence type="ECO:0000256" key="16">
    <source>
        <dbReference type="ARBA" id="ARBA00023170"/>
    </source>
</evidence>
<dbReference type="InterPro" id="IPR011009">
    <property type="entry name" value="Kinase-like_dom_sf"/>
</dbReference>
<dbReference type="Pfam" id="PF08263">
    <property type="entry name" value="LRRNT_2"/>
    <property type="match status" value="1"/>
</dbReference>
<keyword evidence="16" id="KW-0675">Receptor</keyword>
<evidence type="ECO:0000256" key="8">
    <source>
        <dbReference type="ARBA" id="ARBA00022692"/>
    </source>
</evidence>
<dbReference type="InterPro" id="IPR051716">
    <property type="entry name" value="Plant_RL_S/T_kinase"/>
</dbReference>
<dbReference type="EC" id="2.7.11.1" evidence="3"/>
<feature type="transmembrane region" description="Helical" evidence="19">
    <location>
        <begin position="614"/>
        <end position="635"/>
    </location>
</feature>
<organism evidence="21 22">
    <name type="scientific">Camellia sinensis var. sinensis</name>
    <name type="common">China tea</name>
    <dbReference type="NCBI Taxonomy" id="542762"/>
    <lineage>
        <taxon>Eukaryota</taxon>
        <taxon>Viridiplantae</taxon>
        <taxon>Streptophyta</taxon>
        <taxon>Embryophyta</taxon>
        <taxon>Tracheophyta</taxon>
        <taxon>Spermatophyta</taxon>
        <taxon>Magnoliopsida</taxon>
        <taxon>eudicotyledons</taxon>
        <taxon>Gunneridae</taxon>
        <taxon>Pentapetalae</taxon>
        <taxon>asterids</taxon>
        <taxon>Ericales</taxon>
        <taxon>Theaceae</taxon>
        <taxon>Camellia</taxon>
    </lineage>
</organism>
<evidence type="ECO:0000256" key="15">
    <source>
        <dbReference type="ARBA" id="ARBA00023136"/>
    </source>
</evidence>
<dbReference type="Gene3D" id="3.30.200.20">
    <property type="entry name" value="Phosphorylase Kinase, domain 1"/>
    <property type="match status" value="1"/>
</dbReference>
<evidence type="ECO:0000256" key="3">
    <source>
        <dbReference type="ARBA" id="ARBA00012513"/>
    </source>
</evidence>
<evidence type="ECO:0000256" key="12">
    <source>
        <dbReference type="ARBA" id="ARBA00022777"/>
    </source>
</evidence>
<feature type="domain" description="Leucine-rich repeat-containing N-terminal plant-type" evidence="20">
    <location>
        <begin position="21"/>
        <end position="60"/>
    </location>
</feature>
<keyword evidence="9" id="KW-0732">Signal</keyword>
<dbReference type="PROSITE" id="PS00107">
    <property type="entry name" value="PROTEIN_KINASE_ATP"/>
    <property type="match status" value="1"/>
</dbReference>
<keyword evidence="8 19" id="KW-0812">Transmembrane</keyword>
<protein>
    <recommendedName>
        <fullName evidence="3">non-specific serine/threonine protein kinase</fullName>
        <ecNumber evidence="3">2.7.11.1</ecNumber>
    </recommendedName>
</protein>
<reference evidence="21 22" key="1">
    <citation type="journal article" date="2018" name="Proc. Natl. Acad. Sci. U.S.A.">
        <title>Draft genome sequence of Camellia sinensis var. sinensis provides insights into the evolution of the tea genome and tea quality.</title>
        <authorList>
            <person name="Wei C."/>
            <person name="Yang H."/>
            <person name="Wang S."/>
            <person name="Zhao J."/>
            <person name="Liu C."/>
            <person name="Gao L."/>
            <person name="Xia E."/>
            <person name="Lu Y."/>
            <person name="Tai Y."/>
            <person name="She G."/>
            <person name="Sun J."/>
            <person name="Cao H."/>
            <person name="Tong W."/>
            <person name="Gao Q."/>
            <person name="Li Y."/>
            <person name="Deng W."/>
            <person name="Jiang X."/>
            <person name="Wang W."/>
            <person name="Chen Q."/>
            <person name="Zhang S."/>
            <person name="Li H."/>
            <person name="Wu J."/>
            <person name="Wang P."/>
            <person name="Li P."/>
            <person name="Shi C."/>
            <person name="Zheng F."/>
            <person name="Jian J."/>
            <person name="Huang B."/>
            <person name="Shan D."/>
            <person name="Shi M."/>
            <person name="Fang C."/>
            <person name="Yue Y."/>
            <person name="Li F."/>
            <person name="Li D."/>
            <person name="Wei S."/>
            <person name="Han B."/>
            <person name="Jiang C."/>
            <person name="Yin Y."/>
            <person name="Xia T."/>
            <person name="Zhang Z."/>
            <person name="Bennetzen J.L."/>
            <person name="Zhao S."/>
            <person name="Wan X."/>
        </authorList>
    </citation>
    <scope>NUCLEOTIDE SEQUENCE [LARGE SCALE GENOMIC DNA]</scope>
    <source>
        <strain evidence="22">cv. Shuchazao</strain>
        <tissue evidence="21">Leaf</tissue>
    </source>
</reference>
<name>A0A4S4D980_CAMSN</name>
<evidence type="ECO:0000256" key="6">
    <source>
        <dbReference type="ARBA" id="ARBA00022614"/>
    </source>
</evidence>
<gene>
    <name evidence="21" type="ORF">TEA_002467</name>
</gene>
<accession>A0A4S4D980</accession>
<keyword evidence="11 18" id="KW-0547">Nucleotide-binding</keyword>
<dbReference type="InterPro" id="IPR001611">
    <property type="entry name" value="Leu-rich_rpt"/>
</dbReference>
<keyword evidence="12" id="KW-0418">Kinase</keyword>
<keyword evidence="7" id="KW-0808">Transferase</keyword>
<dbReference type="FunFam" id="3.80.10.10:FF:000383">
    <property type="entry name" value="Leucine-rich repeat receptor protein kinase EMS1"/>
    <property type="match status" value="1"/>
</dbReference>
<dbReference type="AlphaFoldDB" id="A0A4S4D980"/>
<dbReference type="SUPFAM" id="SSF52058">
    <property type="entry name" value="L domain-like"/>
    <property type="match status" value="2"/>
</dbReference>
<dbReference type="InterPro" id="IPR032675">
    <property type="entry name" value="LRR_dom_sf"/>
</dbReference>
<evidence type="ECO:0000256" key="17">
    <source>
        <dbReference type="ARBA" id="ARBA00023180"/>
    </source>
</evidence>